<dbReference type="GO" id="GO:0045892">
    <property type="term" value="P:negative regulation of DNA-templated transcription"/>
    <property type="evidence" value="ECO:0007669"/>
    <property type="project" value="InterPro"/>
</dbReference>
<dbReference type="AlphaFoldDB" id="A0A366D4H6"/>
<evidence type="ECO:0000256" key="3">
    <source>
        <dbReference type="ARBA" id="ARBA00023163"/>
    </source>
</evidence>
<keyword evidence="7" id="KW-1185">Reference proteome</keyword>
<dbReference type="InterPro" id="IPR009057">
    <property type="entry name" value="Homeodomain-like_sf"/>
</dbReference>
<dbReference type="InterPro" id="IPR023772">
    <property type="entry name" value="DNA-bd_HTH_TetR-type_CS"/>
</dbReference>
<dbReference type="Pfam" id="PF00440">
    <property type="entry name" value="TetR_N"/>
    <property type="match status" value="1"/>
</dbReference>
<dbReference type="RefSeq" id="WP_067507712.1">
    <property type="nucleotide sequence ID" value="NZ_CP107943.1"/>
</dbReference>
<dbReference type="PANTHER" id="PTHR30055">
    <property type="entry name" value="HTH-TYPE TRANSCRIPTIONAL REGULATOR RUTR"/>
    <property type="match status" value="1"/>
</dbReference>
<proteinExistence type="predicted"/>
<organism evidence="6 7">
    <name type="scientific">Nocardia puris</name>
    <dbReference type="NCBI Taxonomy" id="208602"/>
    <lineage>
        <taxon>Bacteria</taxon>
        <taxon>Bacillati</taxon>
        <taxon>Actinomycetota</taxon>
        <taxon>Actinomycetes</taxon>
        <taxon>Mycobacteriales</taxon>
        <taxon>Nocardiaceae</taxon>
        <taxon>Nocardia</taxon>
    </lineage>
</organism>
<keyword evidence="3" id="KW-0804">Transcription</keyword>
<dbReference type="Pfam" id="PF02909">
    <property type="entry name" value="TetR_C_1"/>
    <property type="match status" value="1"/>
</dbReference>
<dbReference type="GO" id="GO:0003700">
    <property type="term" value="F:DNA-binding transcription factor activity"/>
    <property type="evidence" value="ECO:0007669"/>
    <property type="project" value="TreeGrafter"/>
</dbReference>
<dbReference type="STRING" id="1210090.GCA_001613185_02300"/>
<dbReference type="InterPro" id="IPR001647">
    <property type="entry name" value="HTH_TetR"/>
</dbReference>
<dbReference type="Gene3D" id="1.10.10.60">
    <property type="entry name" value="Homeodomain-like"/>
    <property type="match status" value="1"/>
</dbReference>
<feature type="domain" description="HTH tetR-type" evidence="5">
    <location>
        <begin position="24"/>
        <end position="84"/>
    </location>
</feature>
<sequence length="247" mass="26449">MAVEDAAFGSVWARPQRRRRDQPALSREQIVAAAIDLLSSEGIDALSMRKLGAKLNAGATSLYTHVANKEEIIELVADQVIGELAVPDPADPRGWRGALLGFATELRALILRHPWMSSVFGEIGTLYLGPNMMRSCEGVLSVLHSAGFDERRADNAMNVLMAYVIGITSAEAASVAIVRRSGMSMAAWIGKMLVAGESAARPFPHLHRRYVTKRGDGATVPLAGDAFVEQVEMILDGIDPGVGGSRA</sequence>
<dbReference type="InterPro" id="IPR036271">
    <property type="entry name" value="Tet_transcr_reg_TetR-rel_C_sf"/>
</dbReference>
<dbReference type="EMBL" id="QNRE01000017">
    <property type="protein sequence ID" value="RBO84208.1"/>
    <property type="molecule type" value="Genomic_DNA"/>
</dbReference>
<dbReference type="InterPro" id="IPR004111">
    <property type="entry name" value="Repressor_TetR_C"/>
</dbReference>
<name>A0A366D4H6_9NOCA</name>
<dbReference type="OrthoDB" id="3818006at2"/>
<feature type="DNA-binding region" description="H-T-H motif" evidence="4">
    <location>
        <begin position="47"/>
        <end position="66"/>
    </location>
</feature>
<protein>
    <submittedName>
        <fullName evidence="6">TetR family transcriptional regulator</fullName>
    </submittedName>
</protein>
<dbReference type="Proteomes" id="UP000252586">
    <property type="component" value="Unassembled WGS sequence"/>
</dbReference>
<evidence type="ECO:0000256" key="2">
    <source>
        <dbReference type="ARBA" id="ARBA00023125"/>
    </source>
</evidence>
<comment type="caution">
    <text evidence="6">The sequence shown here is derived from an EMBL/GenBank/DDBJ whole genome shotgun (WGS) entry which is preliminary data.</text>
</comment>
<dbReference type="InterPro" id="IPR050109">
    <property type="entry name" value="HTH-type_TetR-like_transc_reg"/>
</dbReference>
<dbReference type="PANTHER" id="PTHR30055:SF151">
    <property type="entry name" value="TRANSCRIPTIONAL REGULATORY PROTEIN"/>
    <property type="match status" value="1"/>
</dbReference>
<evidence type="ECO:0000259" key="5">
    <source>
        <dbReference type="PROSITE" id="PS50977"/>
    </source>
</evidence>
<dbReference type="PROSITE" id="PS50977">
    <property type="entry name" value="HTH_TETR_2"/>
    <property type="match status" value="1"/>
</dbReference>
<dbReference type="GO" id="GO:0000976">
    <property type="term" value="F:transcription cis-regulatory region binding"/>
    <property type="evidence" value="ECO:0007669"/>
    <property type="project" value="TreeGrafter"/>
</dbReference>
<dbReference type="SUPFAM" id="SSF48498">
    <property type="entry name" value="Tetracyclin repressor-like, C-terminal domain"/>
    <property type="match status" value="1"/>
</dbReference>
<evidence type="ECO:0000256" key="4">
    <source>
        <dbReference type="PROSITE-ProRule" id="PRU00335"/>
    </source>
</evidence>
<dbReference type="Gene3D" id="1.10.357.10">
    <property type="entry name" value="Tetracycline Repressor, domain 2"/>
    <property type="match status" value="1"/>
</dbReference>
<accession>A0A366D4H6</accession>
<keyword evidence="2 4" id="KW-0238">DNA-binding</keyword>
<dbReference type="SUPFAM" id="SSF46689">
    <property type="entry name" value="Homeodomain-like"/>
    <property type="match status" value="1"/>
</dbReference>
<gene>
    <name evidence="6" type="ORF">DFR74_11727</name>
</gene>
<evidence type="ECO:0000313" key="6">
    <source>
        <dbReference type="EMBL" id="RBO84208.1"/>
    </source>
</evidence>
<evidence type="ECO:0000313" key="7">
    <source>
        <dbReference type="Proteomes" id="UP000252586"/>
    </source>
</evidence>
<dbReference type="PROSITE" id="PS01081">
    <property type="entry name" value="HTH_TETR_1"/>
    <property type="match status" value="1"/>
</dbReference>
<reference evidence="6 7" key="1">
    <citation type="submission" date="2018-06" db="EMBL/GenBank/DDBJ databases">
        <title>Genomic Encyclopedia of Type Strains, Phase IV (KMG-IV): sequencing the most valuable type-strain genomes for metagenomic binning, comparative biology and taxonomic classification.</title>
        <authorList>
            <person name="Goeker M."/>
        </authorList>
    </citation>
    <scope>NUCLEOTIDE SEQUENCE [LARGE SCALE GENOMIC DNA]</scope>
    <source>
        <strain evidence="6 7">DSM 44599</strain>
    </source>
</reference>
<evidence type="ECO:0000256" key="1">
    <source>
        <dbReference type="ARBA" id="ARBA00023015"/>
    </source>
</evidence>
<keyword evidence="1" id="KW-0805">Transcription regulation</keyword>